<comment type="caution">
    <text evidence="2">The sequence shown here is derived from an EMBL/GenBank/DDBJ whole genome shotgun (WGS) entry which is preliminary data.</text>
</comment>
<organism evidence="2 3">
    <name type="scientific">Saccharothrix ecbatanensis</name>
    <dbReference type="NCBI Taxonomy" id="1105145"/>
    <lineage>
        <taxon>Bacteria</taxon>
        <taxon>Bacillati</taxon>
        <taxon>Actinomycetota</taxon>
        <taxon>Actinomycetes</taxon>
        <taxon>Pseudonocardiales</taxon>
        <taxon>Pseudonocardiaceae</taxon>
        <taxon>Saccharothrix</taxon>
    </lineage>
</organism>
<name>A0A7W9HRT4_9PSEU</name>
<gene>
    <name evidence="2" type="ORF">F4560_006626</name>
</gene>
<evidence type="ECO:0000313" key="3">
    <source>
        <dbReference type="Proteomes" id="UP000552097"/>
    </source>
</evidence>
<dbReference type="Pfam" id="PF04149">
    <property type="entry name" value="DUF397"/>
    <property type="match status" value="1"/>
</dbReference>
<accession>A0A7W9HRT4</accession>
<dbReference type="InterPro" id="IPR007278">
    <property type="entry name" value="DUF397"/>
</dbReference>
<keyword evidence="3" id="KW-1185">Reference proteome</keyword>
<sequence>MWRKSSRSNNGGNGNCVEVALAGRSARVRDSKNPSGPTVALPNWSGFLTAVKNGSYDA</sequence>
<evidence type="ECO:0000313" key="2">
    <source>
        <dbReference type="EMBL" id="MBB5806858.1"/>
    </source>
</evidence>
<dbReference type="AlphaFoldDB" id="A0A7W9HRT4"/>
<protein>
    <recommendedName>
        <fullName evidence="1">DUF397 domain-containing protein</fullName>
    </recommendedName>
</protein>
<evidence type="ECO:0000259" key="1">
    <source>
        <dbReference type="Pfam" id="PF04149"/>
    </source>
</evidence>
<dbReference type="RefSeq" id="WP_312869615.1">
    <property type="nucleotide sequence ID" value="NZ_JACHMO010000001.1"/>
</dbReference>
<proteinExistence type="predicted"/>
<feature type="domain" description="DUF397" evidence="1">
    <location>
        <begin position="2"/>
        <end position="52"/>
    </location>
</feature>
<dbReference type="EMBL" id="JACHMO010000001">
    <property type="protein sequence ID" value="MBB5806858.1"/>
    <property type="molecule type" value="Genomic_DNA"/>
</dbReference>
<dbReference type="Proteomes" id="UP000552097">
    <property type="component" value="Unassembled WGS sequence"/>
</dbReference>
<reference evidence="2 3" key="1">
    <citation type="submission" date="2020-08" db="EMBL/GenBank/DDBJ databases">
        <title>Sequencing the genomes of 1000 actinobacteria strains.</title>
        <authorList>
            <person name="Klenk H.-P."/>
        </authorList>
    </citation>
    <scope>NUCLEOTIDE SEQUENCE [LARGE SCALE GENOMIC DNA]</scope>
    <source>
        <strain evidence="2 3">DSM 45486</strain>
    </source>
</reference>